<dbReference type="PANTHER" id="PTHR47797">
    <property type="entry name" value="DEHYDROGENASE, PUTATIVE (AFU_ORTHOLOGUE AFUA_8G05805)-RELATED"/>
    <property type="match status" value="1"/>
</dbReference>
<dbReference type="CDD" id="cd09630">
    <property type="entry name" value="CDH_like_cytochrome"/>
    <property type="match status" value="1"/>
</dbReference>
<dbReference type="Proteomes" id="UP000184267">
    <property type="component" value="Unassembled WGS sequence"/>
</dbReference>
<dbReference type="GO" id="GO:0016787">
    <property type="term" value="F:hydrolase activity"/>
    <property type="evidence" value="ECO:0007669"/>
    <property type="project" value="UniProtKB-KW"/>
</dbReference>
<dbReference type="OrthoDB" id="413885at2759"/>
<feature type="domain" description="CBM1" evidence="4">
    <location>
        <begin position="190"/>
        <end position="227"/>
    </location>
</feature>
<dbReference type="SMART" id="SM00236">
    <property type="entry name" value="fCBD"/>
    <property type="match status" value="1"/>
</dbReference>
<evidence type="ECO:0000313" key="5">
    <source>
        <dbReference type="EMBL" id="OJT08655.1"/>
    </source>
</evidence>
<evidence type="ECO:0000259" key="4">
    <source>
        <dbReference type="PROSITE" id="PS51164"/>
    </source>
</evidence>
<gene>
    <name evidence="5" type="ORF">TRAPUB_381</name>
</gene>
<evidence type="ECO:0000313" key="6">
    <source>
        <dbReference type="Proteomes" id="UP000184267"/>
    </source>
</evidence>
<name>A0A1M2VM31_TRAPU</name>
<keyword evidence="2" id="KW-0378">Hydrolase</keyword>
<keyword evidence="1" id="KW-0732">Signal</keyword>
<comment type="caution">
    <text evidence="5">The sequence shown here is derived from an EMBL/GenBank/DDBJ whole genome shotgun (WGS) entry which is preliminary data.</text>
</comment>
<dbReference type="Pfam" id="PF00734">
    <property type="entry name" value="CBM_1"/>
    <property type="match status" value="1"/>
</dbReference>
<dbReference type="PANTHER" id="PTHR47797:SF5">
    <property type="entry name" value="CELLOBIOSE DEHYDROGENASE CYTOCHROME DOMAIN-CONTAINING PROTEIN"/>
    <property type="match status" value="1"/>
</dbReference>
<dbReference type="OMA" id="ASFRCQN"/>
<protein>
    <submittedName>
        <fullName evidence="5">Cellobiose dehydrogenase</fullName>
    </submittedName>
</protein>
<evidence type="ECO:0000256" key="1">
    <source>
        <dbReference type="ARBA" id="ARBA00022729"/>
    </source>
</evidence>
<evidence type="ECO:0000256" key="2">
    <source>
        <dbReference type="ARBA" id="ARBA00022801"/>
    </source>
</evidence>
<dbReference type="Pfam" id="PF16010">
    <property type="entry name" value="CDH-cyt"/>
    <property type="match status" value="1"/>
</dbReference>
<dbReference type="InterPro" id="IPR000254">
    <property type="entry name" value="CBD"/>
</dbReference>
<reference evidence="5 6" key="1">
    <citation type="submission" date="2016-10" db="EMBL/GenBank/DDBJ databases">
        <title>Genome sequence of the basidiomycete white-rot fungus Trametes pubescens.</title>
        <authorList>
            <person name="Makela M.R."/>
            <person name="Granchi Z."/>
            <person name="Peng M."/>
            <person name="De Vries R.P."/>
            <person name="Grigoriev I."/>
            <person name="Riley R."/>
            <person name="Hilden K."/>
        </authorList>
    </citation>
    <scope>NUCLEOTIDE SEQUENCE [LARGE SCALE GENOMIC DNA]</scope>
    <source>
        <strain evidence="5 6">FBCC735</strain>
    </source>
</reference>
<feature type="compositionally biased region" description="Low complexity" evidence="3">
    <location>
        <begin position="160"/>
        <end position="171"/>
    </location>
</feature>
<feature type="region of interest" description="Disordered" evidence="3">
    <location>
        <begin position="160"/>
        <end position="187"/>
    </location>
</feature>
<accession>A0A1M2VM31</accession>
<dbReference type="SUPFAM" id="SSF49344">
    <property type="entry name" value="CBD9-like"/>
    <property type="match status" value="1"/>
</dbReference>
<keyword evidence="6" id="KW-1185">Reference proteome</keyword>
<organism evidence="5 6">
    <name type="scientific">Trametes pubescens</name>
    <name type="common">White-rot fungus</name>
    <dbReference type="NCBI Taxonomy" id="154538"/>
    <lineage>
        <taxon>Eukaryota</taxon>
        <taxon>Fungi</taxon>
        <taxon>Dikarya</taxon>
        <taxon>Basidiomycota</taxon>
        <taxon>Agaricomycotina</taxon>
        <taxon>Agaricomycetes</taxon>
        <taxon>Polyporales</taxon>
        <taxon>Polyporaceae</taxon>
        <taxon>Trametes</taxon>
    </lineage>
</organism>
<dbReference type="GO" id="GO:0005576">
    <property type="term" value="C:extracellular region"/>
    <property type="evidence" value="ECO:0007669"/>
    <property type="project" value="InterPro"/>
</dbReference>
<dbReference type="InterPro" id="IPR035971">
    <property type="entry name" value="CBD_sf"/>
</dbReference>
<sequence length="230" mass="23679">MTIGVILPPDATPASNEYIVNFVVPASFGWSGISMGGQMANSLLFTMWPNGNEIMLGSRWADDYVLPSPYAGPKITLLPPSKINSTHVNAIFRCQNCTAWDGGSLGSGNLDGTAVLAYVASTKTPVADPSDIDSSFTEHDQFAFFGVDLSQSHSSSYSKYIGGGASPTTTPAAPPTSTVPPSTTSGAPGALQTAYGQCGGTGFTGPTACVAGFTCVAVSAPYYSQCQPSH</sequence>
<dbReference type="GO" id="GO:0005975">
    <property type="term" value="P:carbohydrate metabolic process"/>
    <property type="evidence" value="ECO:0007669"/>
    <property type="project" value="InterPro"/>
</dbReference>
<evidence type="ECO:0000256" key="3">
    <source>
        <dbReference type="SAM" id="MobiDB-lite"/>
    </source>
</evidence>
<dbReference type="PROSITE" id="PS51164">
    <property type="entry name" value="CBM1_2"/>
    <property type="match status" value="1"/>
</dbReference>
<dbReference type="AlphaFoldDB" id="A0A1M2VM31"/>
<dbReference type="EMBL" id="MNAD01001019">
    <property type="protein sequence ID" value="OJT08655.1"/>
    <property type="molecule type" value="Genomic_DNA"/>
</dbReference>
<dbReference type="Gene3D" id="2.60.40.1210">
    <property type="entry name" value="Cellobiose dehydrogenase, cytochrome domain"/>
    <property type="match status" value="1"/>
</dbReference>
<dbReference type="GO" id="GO:0030248">
    <property type="term" value="F:cellulose binding"/>
    <property type="evidence" value="ECO:0007669"/>
    <property type="project" value="InterPro"/>
</dbReference>
<dbReference type="SUPFAM" id="SSF57180">
    <property type="entry name" value="Cellulose-binding domain"/>
    <property type="match status" value="1"/>
</dbReference>
<dbReference type="STRING" id="154538.A0A1M2VM31"/>
<proteinExistence type="predicted"/>
<dbReference type="InterPro" id="IPR015920">
    <property type="entry name" value="Cellobiose_DH-like_cyt"/>
</dbReference>